<dbReference type="EMBL" id="JAQQBR010000307">
    <property type="protein sequence ID" value="KAK0171447.1"/>
    <property type="molecule type" value="Genomic_DNA"/>
</dbReference>
<feature type="non-terminal residue" evidence="1">
    <location>
        <position position="130"/>
    </location>
</feature>
<comment type="caution">
    <text evidence="1">The sequence shown here is derived from an EMBL/GenBank/DDBJ whole genome shotgun (WGS) entry which is preliminary data.</text>
</comment>
<dbReference type="AlphaFoldDB" id="A0AA39KRV7"/>
<dbReference type="Proteomes" id="UP001168972">
    <property type="component" value="Unassembled WGS sequence"/>
</dbReference>
<accession>A0AA39KRV7</accession>
<organism evidence="1 2">
    <name type="scientific">Microctonus hyperodae</name>
    <name type="common">Parasitoid wasp</name>
    <dbReference type="NCBI Taxonomy" id="165561"/>
    <lineage>
        <taxon>Eukaryota</taxon>
        <taxon>Metazoa</taxon>
        <taxon>Ecdysozoa</taxon>
        <taxon>Arthropoda</taxon>
        <taxon>Hexapoda</taxon>
        <taxon>Insecta</taxon>
        <taxon>Pterygota</taxon>
        <taxon>Neoptera</taxon>
        <taxon>Endopterygota</taxon>
        <taxon>Hymenoptera</taxon>
        <taxon>Apocrita</taxon>
        <taxon>Ichneumonoidea</taxon>
        <taxon>Braconidae</taxon>
        <taxon>Euphorinae</taxon>
        <taxon>Microctonus</taxon>
    </lineage>
</organism>
<evidence type="ECO:0000313" key="2">
    <source>
        <dbReference type="Proteomes" id="UP001168972"/>
    </source>
</evidence>
<gene>
    <name evidence="1" type="ORF">PV327_011291</name>
</gene>
<reference evidence="1" key="1">
    <citation type="journal article" date="2023" name="bioRxiv">
        <title>Scaffold-level genome assemblies of two parasitoid biocontrol wasps reveal the parthenogenesis mechanism and an associated novel virus.</title>
        <authorList>
            <person name="Inwood S."/>
            <person name="Skelly J."/>
            <person name="Guhlin J."/>
            <person name="Harrop T."/>
            <person name="Goldson S."/>
            <person name="Dearden P."/>
        </authorList>
    </citation>
    <scope>NUCLEOTIDE SEQUENCE</scope>
    <source>
        <strain evidence="1">Lincoln</strain>
        <tissue evidence="1">Whole body</tissue>
    </source>
</reference>
<sequence>KIHEEPHFLALATAYNPLMELPIIVLEFVAKSDDVQCLGSAIVYTWKLHCLIAVSKNVKSMSQLDFKNAVTKSFLLQSEHVMANTFCLLAISIGFSPKFCPTISQPTIVKPTISKPTSETTTLQPTIPVP</sequence>
<evidence type="ECO:0000313" key="1">
    <source>
        <dbReference type="EMBL" id="KAK0171447.1"/>
    </source>
</evidence>
<proteinExistence type="predicted"/>
<reference evidence="1" key="2">
    <citation type="submission" date="2023-03" db="EMBL/GenBank/DDBJ databases">
        <authorList>
            <person name="Inwood S.N."/>
            <person name="Skelly J.G."/>
            <person name="Guhlin J."/>
            <person name="Harrop T.W.R."/>
            <person name="Goldson S.G."/>
            <person name="Dearden P.K."/>
        </authorList>
    </citation>
    <scope>NUCLEOTIDE SEQUENCE</scope>
    <source>
        <strain evidence="1">Lincoln</strain>
        <tissue evidence="1">Whole body</tissue>
    </source>
</reference>
<name>A0AA39KRV7_MICHY</name>
<feature type="non-terminal residue" evidence="1">
    <location>
        <position position="1"/>
    </location>
</feature>
<protein>
    <submittedName>
        <fullName evidence="1">Uncharacterized protein</fullName>
    </submittedName>
</protein>
<keyword evidence="2" id="KW-1185">Reference proteome</keyword>